<proteinExistence type="predicted"/>
<evidence type="ECO:0000256" key="1">
    <source>
        <dbReference type="SAM" id="Phobius"/>
    </source>
</evidence>
<feature type="domain" description="Fibronectin type-III" evidence="2">
    <location>
        <begin position="4778"/>
        <end position="4886"/>
    </location>
</feature>
<gene>
    <name evidence="3" type="ORF">PEVE_00019416</name>
</gene>
<dbReference type="InterPro" id="IPR011989">
    <property type="entry name" value="ARM-like"/>
</dbReference>
<protein>
    <recommendedName>
        <fullName evidence="2">Fibronectin type-III domain-containing protein</fullName>
    </recommendedName>
</protein>
<dbReference type="Proteomes" id="UP001159427">
    <property type="component" value="Unassembled WGS sequence"/>
</dbReference>
<dbReference type="InterPro" id="IPR011044">
    <property type="entry name" value="Quino_amine_DH_bsu"/>
</dbReference>
<dbReference type="SUPFAM" id="SSF48431">
    <property type="entry name" value="Lipovitellin-phosvitin complex, superhelical domain"/>
    <property type="match status" value="1"/>
</dbReference>
<evidence type="ECO:0000259" key="2">
    <source>
        <dbReference type="PROSITE" id="PS50853"/>
    </source>
</evidence>
<dbReference type="CDD" id="cd00063">
    <property type="entry name" value="FN3"/>
    <property type="match status" value="1"/>
</dbReference>
<feature type="domain" description="Fibronectin type-III" evidence="2">
    <location>
        <begin position="3245"/>
        <end position="3350"/>
    </location>
</feature>
<dbReference type="InterPro" id="IPR011030">
    <property type="entry name" value="Lipovitellin_superhlx_dom"/>
</dbReference>
<dbReference type="SMART" id="SM00060">
    <property type="entry name" value="FN3"/>
    <property type="match status" value="9"/>
</dbReference>
<evidence type="ECO:0000313" key="4">
    <source>
        <dbReference type="Proteomes" id="UP001159427"/>
    </source>
</evidence>
<dbReference type="SUPFAM" id="SSF50969">
    <property type="entry name" value="YVTN repeat-like/Quinoprotein amine dehydrogenase"/>
    <property type="match status" value="1"/>
</dbReference>
<dbReference type="SUPFAM" id="SSF49265">
    <property type="entry name" value="Fibronectin type III"/>
    <property type="match status" value="2"/>
</dbReference>
<keyword evidence="1" id="KW-0472">Membrane</keyword>
<dbReference type="Gene3D" id="1.25.10.10">
    <property type="entry name" value="Leucine-rich Repeat Variant"/>
    <property type="match status" value="1"/>
</dbReference>
<dbReference type="InterPro" id="IPR003961">
    <property type="entry name" value="FN3_dom"/>
</dbReference>
<dbReference type="Gene3D" id="2.60.40.2030">
    <property type="match status" value="1"/>
</dbReference>
<dbReference type="PANTHER" id="PTHR16897:SF2">
    <property type="entry name" value="OS03G0226600 PROTEIN"/>
    <property type="match status" value="1"/>
</dbReference>
<keyword evidence="1" id="KW-0812">Transmembrane</keyword>
<dbReference type="EMBL" id="CALNXI010000262">
    <property type="protein sequence ID" value="CAH3023458.1"/>
    <property type="molecule type" value="Genomic_DNA"/>
</dbReference>
<dbReference type="SUPFAM" id="SSF141072">
    <property type="entry name" value="CalX-like"/>
    <property type="match status" value="1"/>
</dbReference>
<dbReference type="InterPro" id="IPR038081">
    <property type="entry name" value="CalX-like_sf"/>
</dbReference>
<keyword evidence="1" id="KW-1133">Transmembrane helix</keyword>
<sequence length="6458" mass="717420">MWTNYDYQQFADGTPVKGKHNLQSYHSAHVLLKKGKVEQVHRSTKAFFRPPNGHPRAENVKNFENQDIEVSTTGYSKLRLKSCSDPHHPRSKRSVTEKEHLDILKTLTRDSILFTDNEKINWSDVEKDNMKTRPLDELLRCLVGKSVQEREIAYCSTELHHLIRKDKRVIKAIKQLFENRNHQNITSWGVFSSVLAAHGKYEAQNALADAVMRSTPRPLTLEEFELLLVAIHYLPTGPLHSNLFDALLKLAFDNTKEDSITATAMLVLAGLTERATKAGYNETLSETVVEIIVNRYKNKSNIYDPDSIDHETQLRDHIWALGNLGHHSGLPIILEHIDHDDSSIRSAVISAMRKMPQEYTYHHLIKALHQDEQSDVKTAVVHVFIERHQNLSDLVVVGLEHAMRHANKGEALDSAIRVFLENHGNHSKAKYLSKRRNLINRRKRALIPALRPREFNLGRSEDWGMKVGGKWLGAETNVDFANKLSLRVGLFDGKLEVNLYNSALFQGHILKYPFDIFQGKATFRAAASFKNDIPKDLIHTVVDAGDELLRQFDSIASVITNDIQKFRERLGGIVPLRLDKLREFVKSIDKFLQHLKLPLQAVKSTRNIVSYSKKVHVQVNRWKSMMERTTTINKILVNTTRFGFLFKTALDNLDRVLGAVVGIRKDLLNNLPKGFSTNELHARGKNSASQQKEKIKEYFPTLGSPATDGFSSQLPFKLTKQFSFSLESFQVVLNRLQHFSNNVLHMSYLLESFKDVKLPVLKLRFLERRSSTFLKDRFNFGLTFDWRLSLKFNLQLDSSDVQKLVTILKNVSDFFSQFSNDNFDLETFFRDILPAGKYDLKTRYTDLFRKKQAVTVINSFDSATVLQTFLSALTTHLHSYMSNVSDISDIINFFQELGPAVTPFFERNGQSICEIRQAALDFFHENFQREGISDLKDVHKAAETVLMELHNFTILVENLMEKVENNFTGFANGLLSDSTKEMAIIKNLANNILNFTNGSSSKVRGSCTKASRFSADVIDDVQNSVHQTLDDLTSFIGPGASKIKAAGRKVRLTITEVENWYKENLAIRVGKISRVAQMVSDFLSILGTKKSFATTVQEIASIINKALRHLRNIPQFTYKARKTVDEVINFAERAQSYRDDIKKLDLRRQFGIDFDQRITRICDEFRKITSETLKKLSHYDVVQEVNSFLKQESKTFMNKASSNLRAVKVSVNEIKLEVKKMSSMVTEVNAILYKLKPFTKTLLPLSAMLQKLPDCTQIKKIVLDNGPCVRKAQAVGRSFIDQYKDLKAEIEVLKNMVPQTWRNFKIQKCLKSGSCVSKVFIEQGKVVKNKANSIKVKLGEVSGYSTLLKMCKKNIDNMMVLFDVVNLIVEEVQNMSNRDDFKRVIIMLQKITGRKPEKSEKQRLKRDLKNEKVANELITDYMQKANTTNIKLQAFQGSTFHMLRSVHDDAIQRHVQTLVTARSRLQLSHQLWKKSRNVDKTLTALDIAYKNALRFAKTFNEVATYVSAPTISLLTNTWEMSVVVKPFIERYTLEASEAVAKVNGLADKVSNFLNKIQSRQRGLDPSEYKPWQNIPYCSEDVCLRSIRRSSTVYLSTIFPWKFPHLDDLSSMQKAGRWLTPGLFDDYKIQGISQLSNTQMILGMYGVASNEKKASLLVVTNFDRGVEKIVQLSKEGHPLSLKIGGVALAGEYIWVSDCERNKIISIKKSVLQFEITLDKPSRIDITKTVSVEGTATSVSYDKVSNMLWLTCDETGKAYGYELSPIGDLPTTGLTPARIIHIGKNVKGMTILRQFGGEYACLSKCALIAGFQCKLEFHDLSRGETTDENTLVRVVRTPSGLESVTTIDNEVVAVAFSSGTLAEKDNIELIGGDYEDRYFKLRLPILKTSFFIKENCLHLRLLNNDILPLRKIFPVGEVECGSKRKRSIFQQLMETDVYHESLEDIHHGTKRVRRYLADTGPCMSLQKMSLLSNSVTFFHQEITVPVMGTPVKFFIGAGGHYSIELQTAMCVKSKLFKLGLIPGAWVKAYGGASVSIVVIAVGVTVEARLLETSLIPTVSVDISRLPPQACIELKLVMTPLRIRVFLWVSFRSLNVDAWIFGLRISISWGRQRTVLEWTWSKPQIERTIFNNCDRNVKFTPPKAGHCLAQQVSDKTYFIQWHGFHDDTRIKSYNVKIGSIKGFGDYFSKWTDTSLTLVVKELSIMHDRNVFVSVMAKNEEGLDSSLAYCPLFQAWQKSPQIQFVYDGALREKDVDYQSDTYSLAVNYAFKSDSIKIVNLKWGVSSQSTCTFDESETEVVPLSSLGDYSSIQVSGLSLEHGKKYFTRLYAMNQVGLKTVMCSDGVLIDITPPIPVSFQDGTGDVDAQFIPSLTRARGKFRPFNDPESPIIKYEWKIEANISGRFINVTPFVRIPVTQQEPLMEGLSLTPGSLYRLVLRGTNAAGLQSIIKTNGFKPDVTPPFCEGNVVDVTSETDMDDVDVVGDLQIIQAKWKCFDRESGIKYQSLGIGTYPGGVNIKAFEDGKFFSLTIVESEMFYVKFYNVTILPKVRYHVTVKIINGAGLKKTITSDGILVDITPPTVASYYIKDGESGKDRNFTTERFTFTAHWEQAFADAESGVVEYRAGLGTKPGVADVRSFPVLGSQTNVTVSGLLLESGQVYYMTVVGCNGVGMCVNASSNGMTVDFVPPNAGKVVTGLKGPPVLYQWISKSVWARWKWCSADERRNNVLLNSSECSKDSFYDIHSGISMFSMSVMSQENKTLLSPLRPVGTQSYSGRSIDMEDGVYSVAIEATDKAGVNSRGFSNPFIVDSSPPLIILVQHGYFGETMEFVNTTVITFRSYFIVKDEISLITTCKIGVGTFSGADDVVKFEKLSLREHTSTLRANWTSPEPTTLENHRRYFITVLARNRAGLLSIKSSFPMLSDFEAPKYGLVMDGWGSSDIEYQSFSSLYRAHWYGFTDFSGIETTYLGLSSKAGGSCDVKQEELVPSNSVAHVLFGLSLASGKKYYACLKLVDRAGNVAYFHSNGVMVDSSPPLTGFVNDGSLDRDVDAQTDSSVLRASWANFSENETRIASYHLAFGSAPGAQDIQDFTNVGLVNTSPSSRLKVRELINGERYYATVIAYNILGIPSSMVSSNGVLVDFTPPIFSQPTRDGEDPISDRNYTSQSYLKASWTCLDPETNVSSIEIAFGLQPGQTDAVNFTSLSVSQTSFLIGHKLKLGYRYFATVRCTNKLGLAVVSFSDGIVYDDTPPTLVHLKDGDYQSSNRTLLITLKFVDAESGVHAYKAQVWTHSAGSSLDSYGSFTIPVNVTSAKLQLYKELNSGTTYYVNVTAVNGVGLEATEQSDGFIVDMTPPACSKVWDGYADSEDEQEFATSSSQLKISWVCYDNESSITQYRFAVKDVYKSEYLFPFHALKTRVNSSGSAVITGEGRTTRKILEGHIYSSGIEIENSVGMKTVYWTNGVTIDNTSPLLFGLHLTFFPQRELLTADWSVRDEESGLISLSWGLGTTPEANDIRNYTVISPINTKVSVLTFSFPQGITCFLNLLAINNAGLSSRSSSNAVIIDRSAPDPGFVAANYAFPPNYDRRKNKVPNSTLAVSWTGFADLESGIKMTSWAVGTNLLKLKRADSDRYTKVVPKESIGGLIIRNQTLWGNSTYFVCVRLTNGVGLHKTDCSTGMLIIFGQLSAGVVSDGPITSADDIDFQLDDKAIWAHWDGFEDPVYDIQGYNWCIREHPASFSGSDICKWTFTEVAHLKTSASRFHNLTLLHGNKYFVTVKAENTRGNTMMSSSDGVVIDRTPPIGKAIKISPSSGKDTLFITSQSAPIVTWSIDDPESGISHFTIAIGSLPFQDDLLSIQHVDRLRHSIDLNLANFTVYEGLSFFVTVTGVNMLGLETSLVSQEVVVDWTSPSVGSIMEGKLTDQLSQAIIHSDDQREEATLFCHWSRFQDSESDVTEYRWCLGTSQGSCDVTSMVSGGIDTYVKHTIIPQENFQFFFTLEAINGAGLQRKTTSDGIIVDSSPPVIAGIYHGGEREEQNLNQAILQNDGEQLSFYWDEPYDVESGISYVKWCAGTANHLCDVVPLTLIEDPKVTSRNHYLSKSLTSGTVVFMMLAVTNGVGLKTEVTSPPLLIDTTPPSPGNVTVGNTFETKYFKNGDLITAKWTGFVDNESHLNYFEWAICQASNKDECISPFVNVGTRTILEIDALGLTYGVSYVVIVRAFNKAGLFREAGSNQFIVSGKEPSPGTVYDGTQRRKDIEFQSSTSHISANWSPFIDSEGNIVEYEMCVGGKLGVCDVGDFVRVGIKLKGIISGLSLQQIKKYFVTVRATSESGYTTTATSNGVTVDNTPAAKGNVRDGNTLTDIDYQADNKYIYANWDDFRDDESDVVSYTWCAGTRKGICDLVTETDEGDRTSVSQQVHPPLPEGIEIFVTVNALNNAEISSISFSDGFQVDSSPPVFSKVEDLQLRTGNNDIDFLSAKEDYCVKWSVADAESGILTTEVSVCSKMNPEDCLLKGLDVGNKTSICLSDLEFSEGYEYVSNIRTENKAGLFTELFSDGFAVDTTPPFIGEVVYTHNSWASLKGTEVYAHSQIAVQWDGFVDLESGIQASYVCLGTNPGECNIKNFTDVKNDTSFTFEDLLLNQGETYFVSVKVENEAGLTSDVKTSDAIVIDKTGPFNEGVVRDGNIKSQDIDVQQSRTKLAAHWYAFEDLESDVIAVTWCAGLSAGACDVIKETQMDPGSNSVDKVLTKPIMTGEKYYLTVTATNGAGVTTSTTSDGVIVDDTPPSAGSVIDGVDSDEDYVNGEDDITAHWVGFEDLESGIDSYEVALCDSRNLSFSSQPFTGVGKATNVTFTGLDLQGGAQYRFIVTALNRAGLKVDAFSNGFTVDFTPPTISKAWVGNDTSNLLYHSDSSRITVSWITFIDLESGVKKYEVCLSSFVQNCSVTSFIDVGLNTSYTIDGLQLLHGKTYHAIVRGINRIGMYSETKTDGVLIDLTPPTLKDKNQEISPVWFRCTEEHLMSGWNELEDLESGVAEYKWCVGTAKTSCDVVPLKSVGKETRGAAIVNRLRSGLTIFSIVYGVNGAKLKKQIISEPCTVITVAPELVDVIDTSKLETSNFTDIDWQDTIQGLSLSWHIVGKYLREVSRLRIQVAVTTSSSNISVPRLIDTKSWNGELLKQPYMEVLPWYQNVTIQSIPFQPWNRYRGIVKVWNEGGIYSEASTDGVRIEPSPPPKRSLKILDKAAKVEHLHWWPNLRLSPLNQSAASLDITYISSPADLDLIVRSGVSNRTSNKTDNLFSPTAEYKIVVKRASSSENITNTTIQSRTMKVIPGFSNAEGPCCARRSVKTPTVFSDTHLKPALPSEDFGVSIANLPNDMIAIGSKKKVVIQSLGTKTASHSIPLKSGSDPNARVKIASYGNRIIFLLNGKVYLYEHASDNIGLRKAIEIGRCKNLTTPVCSGNKSWTNAVGEVFAGNKDIIAVAGTMPNSNNSIVAVFRANNGPWRFVQVLGEEMKDPHFGRSIALNERLIAITTRDGKNSCVAIYSTNTLLLRQIICLAPSLSHTGPLAMYVTKTDSLVVLSRSSRLLQVYQLHSTSNTHQVVCEYRAWGYKEDLSGHLDVNARTEGFIVALGIQTGGGGKGVQLLGFQGIYSKDSHEKVPEECINLGTVLARDSGLRVDGLRTPTTVAFKGNAILFGLPDVLTWPKIDSEMTGISTGRVFMAAYCPLNHFRSRVSGLHRVRPVSCLPCKQGRKSFGGFSETCSECAKTTCPSSNDPYVLLTTGICDNESYVTSKNGRNTTHGVNLHLGNGSFFVPGPNKVYTIEFLETTRANQSTSSISESFVIDSTAPETGVVYDGLGSDQNLNCSENTTFGENSQCSTRKFQETDIDFTSNKHEIHARWINFLDNESGVVDYFWCVGSQPMRDDIRVCESTGIRPNGSHYGFKLEHGDSYYVTVVACNGARKCSAAHSDGVTIDVTPPVMKYVRDGVTGPDIDYQVFVDIIFAYFLAKDPDSGVTSYEVAWGTGPNLTDISDYEEVINTTVWRAKLDDAVLEIGKKYYATVRATNGAGLLSEKLSSNGIVVGKTEFTFENSSKGSFFFDTVNVKDDGTRKDEGVGQTYGTMTIPEGAVKEKVKLRCYRLDDEAVSNNNTEEGPVSDPAKTKPKQFLLGNYSFMIKALNPLKNTVTKGYRFVKPIKISMFYDVANLVKANGKHVNNDLTREDVDPILYLWDPDNQTWFDAALTCPEPWSHVNRSIKLLEVNVCHLTQFAFFWDFAARNGLILFDKKHLIFSLDGNIKVTLTQKTAKLELPVRRSKGSQGNITVRWSLYHNDSTDISDLIWPSSGTLSMTDGQWSGSLTVNIANNIKKLPGNVIWVKLVDTTGGALLASTNETTTKIVLVSPLREKRGQWFIITFFVSVGSVVTIVLFCYAWTIIFRKTRGASNLAQSLSGSQSAVCETAQTPVNP</sequence>
<dbReference type="PANTHER" id="PTHR16897">
    <property type="entry name" value="OS10G0105400 PROTEIN"/>
    <property type="match status" value="1"/>
</dbReference>
<dbReference type="PROSITE" id="PS50853">
    <property type="entry name" value="FN3"/>
    <property type="match status" value="2"/>
</dbReference>
<evidence type="ECO:0000313" key="3">
    <source>
        <dbReference type="EMBL" id="CAH3023458.1"/>
    </source>
</evidence>
<dbReference type="InterPro" id="IPR036116">
    <property type="entry name" value="FN3_sf"/>
</dbReference>
<reference evidence="3 4" key="1">
    <citation type="submission" date="2022-05" db="EMBL/GenBank/DDBJ databases">
        <authorList>
            <consortium name="Genoscope - CEA"/>
            <person name="William W."/>
        </authorList>
    </citation>
    <scope>NUCLEOTIDE SEQUENCE [LARGE SCALE GENOMIC DNA]</scope>
</reference>
<name>A0ABN8M1L3_9CNID</name>
<accession>A0ABN8M1L3</accession>
<comment type="caution">
    <text evidence="3">The sequence shown here is derived from an EMBL/GenBank/DDBJ whole genome shotgun (WGS) entry which is preliminary data.</text>
</comment>
<keyword evidence="4" id="KW-1185">Reference proteome</keyword>
<feature type="transmembrane region" description="Helical" evidence="1">
    <location>
        <begin position="6402"/>
        <end position="6427"/>
    </location>
</feature>
<organism evidence="3 4">
    <name type="scientific">Porites evermanni</name>
    <dbReference type="NCBI Taxonomy" id="104178"/>
    <lineage>
        <taxon>Eukaryota</taxon>
        <taxon>Metazoa</taxon>
        <taxon>Cnidaria</taxon>
        <taxon>Anthozoa</taxon>
        <taxon>Hexacorallia</taxon>
        <taxon>Scleractinia</taxon>
        <taxon>Fungiina</taxon>
        <taxon>Poritidae</taxon>
        <taxon>Porites</taxon>
    </lineage>
</organism>